<accession>A0AAV3ASC1</accession>
<evidence type="ECO:0000256" key="1">
    <source>
        <dbReference type="SAM" id="SignalP"/>
    </source>
</evidence>
<evidence type="ECO:0008006" key="4">
    <source>
        <dbReference type="Google" id="ProtNLM"/>
    </source>
</evidence>
<gene>
    <name evidence="2" type="ORF">GDO54_001931</name>
</gene>
<reference evidence="2" key="1">
    <citation type="thesis" date="2020" institute="ProQuest LLC" country="789 East Eisenhower Parkway, Ann Arbor, MI, USA">
        <title>Comparative Genomics and Chromosome Evolution.</title>
        <authorList>
            <person name="Mudd A.B."/>
        </authorList>
    </citation>
    <scope>NUCLEOTIDE SEQUENCE</scope>
    <source>
        <strain evidence="2">1538</strain>
        <tissue evidence="2">Blood</tissue>
    </source>
</reference>
<feature type="signal peptide" evidence="1">
    <location>
        <begin position="1"/>
        <end position="38"/>
    </location>
</feature>
<keyword evidence="1" id="KW-0732">Signal</keyword>
<proteinExistence type="predicted"/>
<name>A0AAV3ASC1_PYXAD</name>
<sequence length="89" mass="10013">MYILLGGMVKHLKCSTGASNFFVLFLLCSLSPDQQTLGVMKIGAGDSLRFQSKLNRRCFLTCTVYMRWTCCNTRQKYALAFLGACFYCG</sequence>
<dbReference type="Proteomes" id="UP001181693">
    <property type="component" value="Unassembled WGS sequence"/>
</dbReference>
<organism evidence="2 3">
    <name type="scientific">Pyxicephalus adspersus</name>
    <name type="common">African bullfrog</name>
    <dbReference type="NCBI Taxonomy" id="30357"/>
    <lineage>
        <taxon>Eukaryota</taxon>
        <taxon>Metazoa</taxon>
        <taxon>Chordata</taxon>
        <taxon>Craniata</taxon>
        <taxon>Vertebrata</taxon>
        <taxon>Euteleostomi</taxon>
        <taxon>Amphibia</taxon>
        <taxon>Batrachia</taxon>
        <taxon>Anura</taxon>
        <taxon>Neobatrachia</taxon>
        <taxon>Ranoidea</taxon>
        <taxon>Pyxicephalidae</taxon>
        <taxon>Pyxicephalinae</taxon>
        <taxon>Pyxicephalus</taxon>
    </lineage>
</organism>
<feature type="chain" id="PRO_5043785928" description="Secreted protein" evidence="1">
    <location>
        <begin position="39"/>
        <end position="89"/>
    </location>
</feature>
<protein>
    <recommendedName>
        <fullName evidence="4">Secreted protein</fullName>
    </recommendedName>
</protein>
<dbReference type="EMBL" id="DYDO01000001">
    <property type="protein sequence ID" value="DBA34364.1"/>
    <property type="molecule type" value="Genomic_DNA"/>
</dbReference>
<evidence type="ECO:0000313" key="3">
    <source>
        <dbReference type="Proteomes" id="UP001181693"/>
    </source>
</evidence>
<keyword evidence="3" id="KW-1185">Reference proteome</keyword>
<comment type="caution">
    <text evidence="2">The sequence shown here is derived from an EMBL/GenBank/DDBJ whole genome shotgun (WGS) entry which is preliminary data.</text>
</comment>
<dbReference type="AlphaFoldDB" id="A0AAV3ASC1"/>
<evidence type="ECO:0000313" key="2">
    <source>
        <dbReference type="EMBL" id="DBA34364.1"/>
    </source>
</evidence>